<evidence type="ECO:0000313" key="13">
    <source>
        <dbReference type="Proteomes" id="UP001469365"/>
    </source>
</evidence>
<protein>
    <recommendedName>
        <fullName evidence="9">Beta-ketoacyl-[acyl-carrier-protein] synthase III</fullName>
        <shortName evidence="9">Beta-ketoacyl-ACP synthase III</shortName>
        <shortName evidence="9">KAS III</shortName>
        <ecNumber evidence="9">2.3.1.180</ecNumber>
    </recommendedName>
    <alternativeName>
        <fullName evidence="9">3-oxoacyl-[acyl-carrier-protein] synthase 3</fullName>
    </alternativeName>
    <alternativeName>
        <fullName evidence="9">3-oxoacyl-[acyl-carrier-protein] synthase III</fullName>
    </alternativeName>
</protein>
<dbReference type="SUPFAM" id="SSF53901">
    <property type="entry name" value="Thiolase-like"/>
    <property type="match status" value="1"/>
</dbReference>
<keyword evidence="9" id="KW-0511">Multifunctional enzyme</keyword>
<dbReference type="PANTHER" id="PTHR34069:SF2">
    <property type="entry name" value="BETA-KETOACYL-[ACYL-CARRIER-PROTEIN] SYNTHASE III"/>
    <property type="match status" value="1"/>
</dbReference>
<feature type="active site" evidence="9">
    <location>
        <position position="281"/>
    </location>
</feature>
<evidence type="ECO:0000256" key="2">
    <source>
        <dbReference type="ARBA" id="ARBA00022490"/>
    </source>
</evidence>
<dbReference type="NCBIfam" id="NF006829">
    <property type="entry name" value="PRK09352.1"/>
    <property type="match status" value="1"/>
</dbReference>
<dbReference type="Pfam" id="PF08541">
    <property type="entry name" value="ACP_syn_III_C"/>
    <property type="match status" value="1"/>
</dbReference>
<comment type="function">
    <text evidence="9">Catalyzes the condensation reaction of fatty acid synthesis by the addition to an acyl acceptor of two carbons from malonyl-ACP. Catalyzes the first condensation reaction which initiates fatty acid synthesis and may therefore play a role in governing the total rate of fatty acid production. Possesses both acetoacetyl-ACP synthase and acetyl transacylase activities. Its substrate specificity determines the biosynthesis of branched-chain and/or straight-chain of fatty acids.</text>
</comment>
<comment type="domain">
    <text evidence="9">The last Arg residue of the ACP-binding site is essential for the weak association between ACP/AcpP and FabH.</text>
</comment>
<dbReference type="Pfam" id="PF08545">
    <property type="entry name" value="ACP_syn_III"/>
    <property type="match status" value="1"/>
</dbReference>
<keyword evidence="4 9" id="KW-0808">Transferase</keyword>
<evidence type="ECO:0000256" key="7">
    <source>
        <dbReference type="ARBA" id="ARBA00023160"/>
    </source>
</evidence>
<name>A0ABU9DMF3_9BACL</name>
<dbReference type="CDD" id="cd00830">
    <property type="entry name" value="KAS_III"/>
    <property type="match status" value="1"/>
</dbReference>
<keyword evidence="7 9" id="KW-0275">Fatty acid biosynthesis</keyword>
<keyword evidence="13" id="KW-1185">Reference proteome</keyword>
<dbReference type="EMBL" id="JBBPCC010000009">
    <property type="protein sequence ID" value="MEK8129273.1"/>
    <property type="molecule type" value="Genomic_DNA"/>
</dbReference>
<feature type="domain" description="Beta-ketoacyl-[acyl-carrier-protein] synthase III N-terminal" evidence="11">
    <location>
        <begin position="106"/>
        <end position="183"/>
    </location>
</feature>
<keyword evidence="2 9" id="KW-0963">Cytoplasm</keyword>
<dbReference type="PANTHER" id="PTHR34069">
    <property type="entry name" value="3-OXOACYL-[ACYL-CARRIER-PROTEIN] SYNTHASE 3"/>
    <property type="match status" value="1"/>
</dbReference>
<dbReference type="EC" id="2.3.1.180" evidence="9"/>
<feature type="active site" evidence="9">
    <location>
        <position position="112"/>
    </location>
</feature>
<keyword evidence="8 9" id="KW-0012">Acyltransferase</keyword>
<comment type="subcellular location">
    <subcellularLocation>
        <location evidence="9">Cytoplasm</location>
    </subcellularLocation>
</comment>
<comment type="subunit">
    <text evidence="9">Homodimer.</text>
</comment>
<proteinExistence type="inferred from homology"/>
<evidence type="ECO:0000259" key="11">
    <source>
        <dbReference type="Pfam" id="PF08545"/>
    </source>
</evidence>
<dbReference type="Proteomes" id="UP001469365">
    <property type="component" value="Unassembled WGS sequence"/>
</dbReference>
<organism evidence="12 13">
    <name type="scientific">Paenibacillus filicis</name>
    <dbReference type="NCBI Taxonomy" id="669464"/>
    <lineage>
        <taxon>Bacteria</taxon>
        <taxon>Bacillati</taxon>
        <taxon>Bacillota</taxon>
        <taxon>Bacilli</taxon>
        <taxon>Bacillales</taxon>
        <taxon>Paenibacillaceae</taxon>
        <taxon>Paenibacillus</taxon>
    </lineage>
</organism>
<sequence length="334" mass="35616">MGVALTAIGTYLPERILTNDELAATVDTSDDWIRSRTGIEERRIAAPGETTSTLAVRAARSALQRRGLAPEQVELIVVATMLADHPFPSAACLVQHELGAVKAFAFDLSAACSGFVYGLEVAAQFVKSGTVRNALVIGSEVISRYLDWQDRSTCVLFGDGAGAALLEHADAELLLGGAFRSDGSGKELLYMPAGGTAQPATVQTVENRQHVLKMKGPELFQEVVPIVCDTILEACERTGISLDEIGLIVPHQANVHIVEEIADSLDIPFDRFYIHLQKVGNTSAASIPLALEEAVEEGRVAPGEYVLIVGFGAGLTCGASIIRWGDSFHHIHAS</sequence>
<evidence type="ECO:0000256" key="3">
    <source>
        <dbReference type="ARBA" id="ARBA00022516"/>
    </source>
</evidence>
<comment type="catalytic activity">
    <reaction evidence="9">
        <text>malonyl-[ACP] + acetyl-CoA + H(+) = 3-oxobutanoyl-[ACP] + CO2 + CoA</text>
        <dbReference type="Rhea" id="RHEA:12080"/>
        <dbReference type="Rhea" id="RHEA-COMP:9623"/>
        <dbReference type="Rhea" id="RHEA-COMP:9625"/>
        <dbReference type="ChEBI" id="CHEBI:15378"/>
        <dbReference type="ChEBI" id="CHEBI:16526"/>
        <dbReference type="ChEBI" id="CHEBI:57287"/>
        <dbReference type="ChEBI" id="CHEBI:57288"/>
        <dbReference type="ChEBI" id="CHEBI:78449"/>
        <dbReference type="ChEBI" id="CHEBI:78450"/>
        <dbReference type="EC" id="2.3.1.180"/>
    </reaction>
</comment>
<dbReference type="NCBIfam" id="TIGR00747">
    <property type="entry name" value="fabH"/>
    <property type="match status" value="1"/>
</dbReference>
<keyword evidence="5 9" id="KW-0276">Fatty acid metabolism</keyword>
<dbReference type="RefSeq" id="WP_341416374.1">
    <property type="nucleotide sequence ID" value="NZ_JBBPCC010000009.1"/>
</dbReference>
<dbReference type="HAMAP" id="MF_01815">
    <property type="entry name" value="FabH"/>
    <property type="match status" value="1"/>
</dbReference>
<reference evidence="12 13" key="1">
    <citation type="submission" date="2024-04" db="EMBL/GenBank/DDBJ databases">
        <title>draft genome sequnece of Paenibacillus filicis.</title>
        <authorList>
            <person name="Kim D.-U."/>
        </authorList>
    </citation>
    <scope>NUCLEOTIDE SEQUENCE [LARGE SCALE GENOMIC DNA]</scope>
    <source>
        <strain evidence="12 13">KACC14197</strain>
    </source>
</reference>
<evidence type="ECO:0000256" key="6">
    <source>
        <dbReference type="ARBA" id="ARBA00023098"/>
    </source>
</evidence>
<dbReference type="InterPro" id="IPR013751">
    <property type="entry name" value="ACP_syn_III_N"/>
</dbReference>
<accession>A0ABU9DMF3</accession>
<evidence type="ECO:0000259" key="10">
    <source>
        <dbReference type="Pfam" id="PF08541"/>
    </source>
</evidence>
<evidence type="ECO:0000256" key="5">
    <source>
        <dbReference type="ARBA" id="ARBA00022832"/>
    </source>
</evidence>
<dbReference type="Gene3D" id="3.40.47.10">
    <property type="match status" value="1"/>
</dbReference>
<feature type="active site" evidence="9">
    <location>
        <position position="251"/>
    </location>
</feature>
<keyword evidence="3 9" id="KW-0444">Lipid biosynthesis</keyword>
<keyword evidence="6 9" id="KW-0443">Lipid metabolism</keyword>
<dbReference type="GO" id="GO:0033818">
    <property type="term" value="F:beta-ketoacyl-acyl-carrier-protein synthase III activity"/>
    <property type="evidence" value="ECO:0007669"/>
    <property type="project" value="UniProtKB-EC"/>
</dbReference>
<comment type="caution">
    <text evidence="9">Lacks conserved residue(s) required for the propagation of feature annotation.</text>
</comment>
<comment type="caution">
    <text evidence="12">The sequence shown here is derived from an EMBL/GenBank/DDBJ whole genome shotgun (WGS) entry which is preliminary data.</text>
</comment>
<comment type="pathway">
    <text evidence="9">Lipid metabolism; fatty acid biosynthesis.</text>
</comment>
<gene>
    <name evidence="9" type="primary">fabH</name>
    <name evidence="12" type="ORF">WMW72_15305</name>
</gene>
<comment type="similarity">
    <text evidence="1 9">Belongs to the thiolase-like superfamily. FabH family.</text>
</comment>
<dbReference type="InterPro" id="IPR016039">
    <property type="entry name" value="Thiolase-like"/>
</dbReference>
<feature type="domain" description="Beta-ketoacyl-[acyl-carrier-protein] synthase III C-terminal" evidence="10">
    <location>
        <begin position="235"/>
        <end position="324"/>
    </location>
</feature>
<dbReference type="InterPro" id="IPR004655">
    <property type="entry name" value="FabH"/>
</dbReference>
<evidence type="ECO:0000256" key="8">
    <source>
        <dbReference type="ARBA" id="ARBA00023315"/>
    </source>
</evidence>
<evidence type="ECO:0000256" key="1">
    <source>
        <dbReference type="ARBA" id="ARBA00008642"/>
    </source>
</evidence>
<evidence type="ECO:0000313" key="12">
    <source>
        <dbReference type="EMBL" id="MEK8129273.1"/>
    </source>
</evidence>
<evidence type="ECO:0000256" key="4">
    <source>
        <dbReference type="ARBA" id="ARBA00022679"/>
    </source>
</evidence>
<dbReference type="InterPro" id="IPR013747">
    <property type="entry name" value="ACP_syn_III_C"/>
</dbReference>
<evidence type="ECO:0000256" key="9">
    <source>
        <dbReference type="HAMAP-Rule" id="MF_01815"/>
    </source>
</evidence>